<dbReference type="EC" id="3.6.3.28" evidence="5"/>
<dbReference type="GO" id="GO:0022857">
    <property type="term" value="F:transmembrane transporter activity"/>
    <property type="evidence" value="ECO:0007669"/>
    <property type="project" value="TreeGrafter"/>
</dbReference>
<dbReference type="PROSITE" id="PS00211">
    <property type="entry name" value="ABC_TRANSPORTER_1"/>
    <property type="match status" value="1"/>
</dbReference>
<keyword evidence="6" id="KW-1185">Reference proteome</keyword>
<dbReference type="AlphaFoldDB" id="G7Q606"/>
<evidence type="ECO:0000256" key="1">
    <source>
        <dbReference type="ARBA" id="ARBA00022448"/>
    </source>
</evidence>
<organism evidence="5 6">
    <name type="scientific">Solidesulfovibrio carbinoliphilus subsp. oakridgensis</name>
    <dbReference type="NCBI Taxonomy" id="694327"/>
    <lineage>
        <taxon>Bacteria</taxon>
        <taxon>Pseudomonadati</taxon>
        <taxon>Thermodesulfobacteriota</taxon>
        <taxon>Desulfovibrionia</taxon>
        <taxon>Desulfovibrionales</taxon>
        <taxon>Desulfovibrionaceae</taxon>
        <taxon>Solidesulfovibrio</taxon>
    </lineage>
</organism>
<sequence>MLLAAENIVKSFAGTSGAEPVLRGVSVAFAAGEFACVIGRSGSGKSTLLNILSSLLSPDAGEVRYQGRPLADFSPRERNRLRATDFSMVFQMHHLLPYLTALENVLTPFLSGLTPVSSARRKTALACLDRVGLADKAGRLPGGLSGGERQRVAIARALVTSPRVVFADEPTGSLDGDTGGQIMDILRTLNADGLTVVMVTHEPDYAAMASRVIEIRDGRILAAN</sequence>
<dbReference type="PROSITE" id="PS50893">
    <property type="entry name" value="ABC_TRANSPORTER_2"/>
    <property type="match status" value="1"/>
</dbReference>
<dbReference type="InterPro" id="IPR017871">
    <property type="entry name" value="ABC_transporter-like_CS"/>
</dbReference>
<dbReference type="EMBL" id="CM001368">
    <property type="protein sequence ID" value="EHJ47022.1"/>
    <property type="molecule type" value="Genomic_DNA"/>
</dbReference>
<dbReference type="Gene3D" id="3.40.50.300">
    <property type="entry name" value="P-loop containing nucleotide triphosphate hydrolases"/>
    <property type="match status" value="1"/>
</dbReference>
<name>G7Q606_9BACT</name>
<dbReference type="Pfam" id="PF00005">
    <property type="entry name" value="ABC_tran"/>
    <property type="match status" value="1"/>
</dbReference>
<gene>
    <name evidence="5" type="ORF">DFW101_1008</name>
</gene>
<evidence type="ECO:0000256" key="2">
    <source>
        <dbReference type="ARBA" id="ARBA00022741"/>
    </source>
</evidence>
<feature type="domain" description="ABC transporter" evidence="4">
    <location>
        <begin position="3"/>
        <end position="224"/>
    </location>
</feature>
<keyword evidence="2" id="KW-0547">Nucleotide-binding</keyword>
<keyword evidence="1" id="KW-0813">Transport</keyword>
<dbReference type="InterPro" id="IPR015854">
    <property type="entry name" value="ABC_transpr_LolD-like"/>
</dbReference>
<evidence type="ECO:0000313" key="6">
    <source>
        <dbReference type="Proteomes" id="UP000004662"/>
    </source>
</evidence>
<keyword evidence="3" id="KW-0067">ATP-binding</keyword>
<protein>
    <submittedName>
        <fullName evidence="5">Phosphonate-transporting ATPase</fullName>
        <ecNumber evidence="5">3.6.3.28</ecNumber>
    </submittedName>
</protein>
<dbReference type="SMART" id="SM00382">
    <property type="entry name" value="AAA"/>
    <property type="match status" value="1"/>
</dbReference>
<dbReference type="InterPro" id="IPR003439">
    <property type="entry name" value="ABC_transporter-like_ATP-bd"/>
</dbReference>
<dbReference type="SUPFAM" id="SSF52540">
    <property type="entry name" value="P-loop containing nucleoside triphosphate hydrolases"/>
    <property type="match status" value="1"/>
</dbReference>
<proteinExistence type="predicted"/>
<dbReference type="RefSeq" id="WP_009180438.1">
    <property type="nucleotide sequence ID" value="NZ_CM001368.1"/>
</dbReference>
<evidence type="ECO:0000313" key="5">
    <source>
        <dbReference type="EMBL" id="EHJ47022.1"/>
    </source>
</evidence>
<keyword evidence="5" id="KW-0378">Hydrolase</keyword>
<dbReference type="InterPro" id="IPR003593">
    <property type="entry name" value="AAA+_ATPase"/>
</dbReference>
<dbReference type="PANTHER" id="PTHR24220">
    <property type="entry name" value="IMPORT ATP-BINDING PROTEIN"/>
    <property type="match status" value="1"/>
</dbReference>
<dbReference type="Proteomes" id="UP000004662">
    <property type="component" value="Chromosome"/>
</dbReference>
<dbReference type="InterPro" id="IPR027417">
    <property type="entry name" value="P-loop_NTPase"/>
</dbReference>
<dbReference type="GO" id="GO:0005886">
    <property type="term" value="C:plasma membrane"/>
    <property type="evidence" value="ECO:0007669"/>
    <property type="project" value="TreeGrafter"/>
</dbReference>
<evidence type="ECO:0000259" key="4">
    <source>
        <dbReference type="PROSITE" id="PS50893"/>
    </source>
</evidence>
<evidence type="ECO:0000256" key="3">
    <source>
        <dbReference type="ARBA" id="ARBA00022840"/>
    </source>
</evidence>
<dbReference type="GO" id="GO:0016887">
    <property type="term" value="F:ATP hydrolysis activity"/>
    <property type="evidence" value="ECO:0007669"/>
    <property type="project" value="InterPro"/>
</dbReference>
<dbReference type="eggNOG" id="COG1136">
    <property type="taxonomic scope" value="Bacteria"/>
</dbReference>
<accession>G7Q606</accession>
<dbReference type="GO" id="GO:0005524">
    <property type="term" value="F:ATP binding"/>
    <property type="evidence" value="ECO:0007669"/>
    <property type="project" value="UniProtKB-KW"/>
</dbReference>
<dbReference type="OrthoDB" id="9809450at2"/>
<dbReference type="CDD" id="cd03255">
    <property type="entry name" value="ABC_MJ0796_LolCDE_FtsE"/>
    <property type="match status" value="1"/>
</dbReference>
<dbReference type="STRING" id="694327.DFW101_1008"/>
<dbReference type="InterPro" id="IPR017911">
    <property type="entry name" value="MacB-like_ATP-bd"/>
</dbReference>
<reference evidence="6" key="1">
    <citation type="journal article" date="2015" name="Genome Announc.">
        <title>High-Quality Draft Genome Sequence of Desulfovibrio carbinoliphilus FW-101-2B, an Organic Acid-Oxidizing Sulfate-Reducing Bacterium Isolated from Uranium(VI)-Contaminated Groundwater.</title>
        <authorList>
            <person name="Ramsay B.D."/>
            <person name="Hwang C."/>
            <person name="Woo H.L."/>
            <person name="Carroll S.L."/>
            <person name="Lucas S."/>
            <person name="Han J."/>
            <person name="Lapidus A.L."/>
            <person name="Cheng J.F."/>
            <person name="Goodwin L.A."/>
            <person name="Pitluck S."/>
            <person name="Peters L."/>
            <person name="Chertkov O."/>
            <person name="Held B."/>
            <person name="Detter J.C."/>
            <person name="Han C.S."/>
            <person name="Tapia R."/>
            <person name="Land M.L."/>
            <person name="Hauser L.J."/>
            <person name="Kyrpides N.C."/>
            <person name="Ivanova N.N."/>
            <person name="Mikhailova N."/>
            <person name="Pagani I."/>
            <person name="Woyke T."/>
            <person name="Arkin A.P."/>
            <person name="Dehal P."/>
            <person name="Chivian D."/>
            <person name="Criddle C.S."/>
            <person name="Wu W."/>
            <person name="Chakraborty R."/>
            <person name="Hazen T.C."/>
            <person name="Fields M.W."/>
        </authorList>
    </citation>
    <scope>NUCLEOTIDE SEQUENCE [LARGE SCALE GENOMIC DNA]</scope>
    <source>
        <strain evidence="6">FW-101-2B</strain>
    </source>
</reference>
<dbReference type="HOGENOM" id="CLU_000604_1_22_7"/>